<keyword evidence="7 9" id="KW-0411">Iron-sulfur</keyword>
<feature type="binding site" evidence="10">
    <location>
        <position position="395"/>
    </location>
    <ligand>
        <name>[4Fe-4S] cluster</name>
        <dbReference type="ChEBI" id="CHEBI:49883"/>
    </ligand>
</feature>
<evidence type="ECO:0000313" key="12">
    <source>
        <dbReference type="EMBL" id="OAP16160.1"/>
    </source>
</evidence>
<dbReference type="Pfam" id="PF26466">
    <property type="entry name" value="DNA_primase_lrg_N"/>
    <property type="match status" value="1"/>
</dbReference>
<feature type="binding site" evidence="10">
    <location>
        <position position="316"/>
    </location>
    <ligand>
        <name>[4Fe-4S] cluster</name>
        <dbReference type="ChEBI" id="CHEBI:49883"/>
    </ligand>
</feature>
<dbReference type="InterPro" id="IPR007238">
    <property type="entry name" value="DNA_primase_lsu_euk/arc"/>
</dbReference>
<dbReference type="Proteomes" id="UP000078284">
    <property type="component" value="Chromosome 1"/>
</dbReference>
<evidence type="ECO:0000256" key="7">
    <source>
        <dbReference type="ARBA" id="ARBA00023014"/>
    </source>
</evidence>
<reference evidence="13" key="1">
    <citation type="journal article" date="2016" name="Proc. Natl. Acad. Sci. U.S.A.">
        <title>Chromosome-level assembly of Arabidopsis thaliana Ler reveals the extent of translocation and inversion polymorphisms.</title>
        <authorList>
            <person name="Zapata L."/>
            <person name="Ding J."/>
            <person name="Willing E.M."/>
            <person name="Hartwig B."/>
            <person name="Bezdan D."/>
            <person name="Jiao W.B."/>
            <person name="Patel V."/>
            <person name="Velikkakam James G."/>
            <person name="Koornneef M."/>
            <person name="Ossowski S."/>
            <person name="Schneeberger K."/>
        </authorList>
    </citation>
    <scope>NUCLEOTIDE SEQUENCE [LARGE SCALE GENOMIC DNA]</scope>
    <source>
        <strain evidence="13">cv. Landsberg erecta</strain>
    </source>
</reference>
<feature type="domain" description="DNA primase large subunit C-terminal" evidence="11">
    <location>
        <begin position="306"/>
        <end position="474"/>
    </location>
</feature>
<dbReference type="PANTHER" id="PTHR10537">
    <property type="entry name" value="DNA PRIMASE LARGE SUBUNIT"/>
    <property type="match status" value="1"/>
</dbReference>
<dbReference type="PANTHER" id="PTHR10537:SF3">
    <property type="entry name" value="DNA PRIMASE LARGE SUBUNIT"/>
    <property type="match status" value="1"/>
</dbReference>
<dbReference type="ExpressionAtlas" id="A0A178WCI7">
    <property type="expression patterns" value="baseline and differential"/>
</dbReference>
<evidence type="ECO:0000256" key="1">
    <source>
        <dbReference type="ARBA" id="ARBA00010564"/>
    </source>
</evidence>
<dbReference type="GO" id="GO:0046872">
    <property type="term" value="F:metal ion binding"/>
    <property type="evidence" value="ECO:0007669"/>
    <property type="project" value="UniProtKB-UniRule"/>
</dbReference>
<dbReference type="GO" id="GO:0005658">
    <property type="term" value="C:alpha DNA polymerase:primase complex"/>
    <property type="evidence" value="ECO:0007669"/>
    <property type="project" value="UniProtKB-ARBA"/>
</dbReference>
<keyword evidence="4 9" id="KW-0235">DNA replication</keyword>
<comment type="caution">
    <text evidence="12">The sequence shown here is derived from an EMBL/GenBank/DDBJ whole genome shotgun (WGS) entry which is preliminary data.</text>
</comment>
<feature type="binding site" evidence="10">
    <location>
        <position position="451"/>
    </location>
    <ligand>
        <name>[4Fe-4S] cluster</name>
        <dbReference type="ChEBI" id="CHEBI:49883"/>
    </ligand>
</feature>
<evidence type="ECO:0000256" key="3">
    <source>
        <dbReference type="ARBA" id="ARBA00022515"/>
    </source>
</evidence>
<sequence length="490" mass="56228">MEVIRSQKRTVSNDVVSTPTLPLYLTAPHMEVRLEEFELFAIDRLRVLKGVSDGLARARNPNEMDDLVETLWKEHMRLSNVSEMINKDIISHFVLRLVYCRSDELKKWFLSMETALFRHRFRLKKIEEQRAIVGEFGLPYKAVIGAELESLKERLGLVARSHGQISSDGTCNMLYFDPMFTLSHLAVKLVPFLMEKFLSFLSFAVENIYYKVPFEEVPDLVASRRVLLQKGFAFVAGTQLVSLVVTQFRSHLSKALILTNRKWTTTIREREKDRLTPIVEALSTSYLGPDYSQSNEYADISLKDIDQVSKSSFPLCMRHLFEKLREDHHLKHGGRMQLGLFLKGVGLKLDDALAFWREEFTKKVGSERFDKEYAYAIRHNYGKEGKRTDYTPYACSKIIISAPGAGDHHGCPYRHFSEDNLKAALSRMGLSSRGMEDVMDKVRNRHYQLACTLTFEAVYGTSCDTGINHPNQYFEESQKILKSKTPAAPV</sequence>
<dbReference type="AlphaFoldDB" id="A0A178WCI7"/>
<evidence type="ECO:0000256" key="8">
    <source>
        <dbReference type="ARBA" id="ARBA00023125"/>
    </source>
</evidence>
<keyword evidence="5 9" id="KW-0479">Metal-binding</keyword>
<keyword evidence="8 9" id="KW-0238">DNA-binding</keyword>
<dbReference type="Gene3D" id="1.20.930.80">
    <property type="match status" value="1"/>
</dbReference>
<proteinExistence type="inferred from homology"/>
<dbReference type="InterPro" id="IPR016558">
    <property type="entry name" value="DNA_primase_lsu_euk"/>
</dbReference>
<dbReference type="GO" id="GO:0006269">
    <property type="term" value="P:DNA replication, synthesis of primer"/>
    <property type="evidence" value="ECO:0007669"/>
    <property type="project" value="UniProtKB-KW"/>
</dbReference>
<keyword evidence="2 9" id="KW-0004">4Fe-4S</keyword>
<evidence type="ECO:0000313" key="13">
    <source>
        <dbReference type="Proteomes" id="UP000078284"/>
    </source>
</evidence>
<keyword evidence="6 9" id="KW-0408">Iron</keyword>
<protein>
    <recommendedName>
        <fullName evidence="9">DNA primase large subunit</fullName>
    </recommendedName>
</protein>
<evidence type="ECO:0000259" key="11">
    <source>
        <dbReference type="Pfam" id="PF04104"/>
    </source>
</evidence>
<dbReference type="PIRSF" id="PIRSF009449">
    <property type="entry name" value="DNA_primase_large_subunit"/>
    <property type="match status" value="1"/>
</dbReference>
<dbReference type="EMBL" id="LUHQ01000001">
    <property type="protein sequence ID" value="OAP16160.1"/>
    <property type="molecule type" value="Genomic_DNA"/>
</dbReference>
<keyword evidence="3 9" id="KW-0639">Primosome</keyword>
<dbReference type="Pfam" id="PF04104">
    <property type="entry name" value="DNA_primase_lrg"/>
    <property type="match status" value="1"/>
</dbReference>
<evidence type="ECO:0000256" key="10">
    <source>
        <dbReference type="PIRSR" id="PIRSR009449-1"/>
    </source>
</evidence>
<comment type="similarity">
    <text evidence="1 9">Belongs to the eukaryotic-type primase large subunit family.</text>
</comment>
<accession>A0A178WCI7</accession>
<comment type="function">
    <text evidence="9">DNA primase is the polymerase that synthesizes small RNA primers for the Okazaki fragments made during discontinuous DNA replication.</text>
</comment>
<name>A0A178WCI7_ARATH</name>
<comment type="cofactor">
    <cofactor evidence="9">
        <name>[4Fe-4S] cluster</name>
        <dbReference type="ChEBI" id="CHEBI:49883"/>
    </cofactor>
    <text evidence="9">Binds 1 [4Fe-4S] cluster.</text>
</comment>
<evidence type="ECO:0000256" key="4">
    <source>
        <dbReference type="ARBA" id="ARBA00022705"/>
    </source>
</evidence>
<dbReference type="GO" id="GO:0003677">
    <property type="term" value="F:DNA binding"/>
    <property type="evidence" value="ECO:0007669"/>
    <property type="project" value="UniProtKB-UniRule"/>
</dbReference>
<evidence type="ECO:0000256" key="5">
    <source>
        <dbReference type="ARBA" id="ARBA00022723"/>
    </source>
</evidence>
<dbReference type="GO" id="GO:0051539">
    <property type="term" value="F:4 iron, 4 sulfur cluster binding"/>
    <property type="evidence" value="ECO:0007669"/>
    <property type="project" value="UniProtKB-UniRule"/>
</dbReference>
<evidence type="ECO:0000256" key="6">
    <source>
        <dbReference type="ARBA" id="ARBA00023004"/>
    </source>
</evidence>
<evidence type="ECO:0000256" key="9">
    <source>
        <dbReference type="PIRNR" id="PIRNR009449"/>
    </source>
</evidence>
<dbReference type="InterPro" id="IPR058560">
    <property type="entry name" value="DNA_primase_C"/>
</dbReference>
<dbReference type="CDD" id="cd07322">
    <property type="entry name" value="PriL_PriS_Eukaryotic"/>
    <property type="match status" value="1"/>
</dbReference>
<gene>
    <name evidence="12" type="ordered locus">AXX17_At1g61230</name>
</gene>
<organism evidence="12 13">
    <name type="scientific">Arabidopsis thaliana</name>
    <name type="common">Mouse-ear cress</name>
    <dbReference type="NCBI Taxonomy" id="3702"/>
    <lineage>
        <taxon>Eukaryota</taxon>
        <taxon>Viridiplantae</taxon>
        <taxon>Streptophyta</taxon>
        <taxon>Embryophyta</taxon>
        <taxon>Tracheophyta</taxon>
        <taxon>Spermatophyta</taxon>
        <taxon>Magnoliopsida</taxon>
        <taxon>eudicotyledons</taxon>
        <taxon>Gunneridae</taxon>
        <taxon>Pentapetalae</taxon>
        <taxon>rosids</taxon>
        <taxon>malvids</taxon>
        <taxon>Brassicales</taxon>
        <taxon>Brassicaceae</taxon>
        <taxon>Camelineae</taxon>
        <taxon>Arabidopsis</taxon>
    </lineage>
</organism>
<feature type="binding site" evidence="10">
    <location>
        <position position="411"/>
    </location>
    <ligand>
        <name>[4Fe-4S] cluster</name>
        <dbReference type="ChEBI" id="CHEBI:49883"/>
    </ligand>
</feature>
<evidence type="ECO:0000256" key="2">
    <source>
        <dbReference type="ARBA" id="ARBA00022485"/>
    </source>
</evidence>